<proteinExistence type="predicted"/>
<dbReference type="Proteomes" id="UP001334804">
    <property type="component" value="Chromosome"/>
</dbReference>
<evidence type="ECO:0000259" key="2">
    <source>
        <dbReference type="Pfam" id="PF07498"/>
    </source>
</evidence>
<dbReference type="Proteomes" id="UP000199343">
    <property type="component" value="Unassembled WGS sequence"/>
</dbReference>
<feature type="compositionally biased region" description="Low complexity" evidence="1">
    <location>
        <begin position="54"/>
        <end position="95"/>
    </location>
</feature>
<evidence type="ECO:0000313" key="4">
    <source>
        <dbReference type="EMBL" id="WSA33784.1"/>
    </source>
</evidence>
<reference evidence="4 6" key="2">
    <citation type="submission" date="2022-10" db="EMBL/GenBank/DDBJ databases">
        <title>The complete genomes of actinobacterial strains from the NBC collection.</title>
        <authorList>
            <person name="Joergensen T.S."/>
            <person name="Alvarez Arevalo M."/>
            <person name="Sterndorff E.B."/>
            <person name="Faurdal D."/>
            <person name="Vuksanovic O."/>
            <person name="Mourched A.-S."/>
            <person name="Charusanti P."/>
            <person name="Shaw S."/>
            <person name="Blin K."/>
            <person name="Weber T."/>
        </authorList>
    </citation>
    <scope>NUCLEOTIDE SEQUENCE [LARGE SCALE GENOMIC DNA]</scope>
    <source>
        <strain evidence="4 6">NBC 01809</strain>
    </source>
</reference>
<dbReference type="EMBL" id="CP109071">
    <property type="protein sequence ID" value="WSA33784.1"/>
    <property type="molecule type" value="Genomic_DNA"/>
</dbReference>
<evidence type="ECO:0000256" key="1">
    <source>
        <dbReference type="SAM" id="MobiDB-lite"/>
    </source>
</evidence>
<gene>
    <name evidence="3" type="ORF">GA0070608_0858</name>
    <name evidence="4" type="ORF">OIE14_06980</name>
</gene>
<accession>A0A1C6UBX0</accession>
<keyword evidence="6" id="KW-1185">Reference proteome</keyword>
<protein>
    <submittedName>
        <fullName evidence="4">Rho termination factor N-terminal domain-containing protein</fullName>
    </submittedName>
    <submittedName>
        <fullName evidence="3">Rho termination factor, N-terminal domain</fullName>
    </submittedName>
</protein>
<evidence type="ECO:0000313" key="5">
    <source>
        <dbReference type="Proteomes" id="UP000199343"/>
    </source>
</evidence>
<evidence type="ECO:0000313" key="6">
    <source>
        <dbReference type="Proteomes" id="UP001334804"/>
    </source>
</evidence>
<reference evidence="3 5" key="1">
    <citation type="submission" date="2016-06" db="EMBL/GenBank/DDBJ databases">
        <authorList>
            <person name="Kjaerup R.B."/>
            <person name="Dalgaard T.S."/>
            <person name="Juul-Madsen H.R."/>
        </authorList>
    </citation>
    <scope>NUCLEOTIDE SEQUENCE [LARGE SCALE GENOMIC DNA]</scope>
    <source>
        <strain evidence="3 5">DSM 43363</strain>
    </source>
</reference>
<dbReference type="STRING" id="47871.GA0070608_0858"/>
<sequence length="168" mass="17433">MTGPTGDVADLVTALLRGLPAADLAALVEGRARLAVVPVDTAPARPPADRVGSRTRPAAAPAARAASPARHAARQARQAAPATGQAAPPARRATPAPDPARARAELAAMSRRDDGTAYLCGWTARDLRALAASLELRGVSGLRKADLVDRIVDRTIGFRLDSTAIRRL</sequence>
<dbReference type="AlphaFoldDB" id="A0A1C6UBX0"/>
<dbReference type="RefSeq" id="WP_091621982.1">
    <property type="nucleotide sequence ID" value="NZ_CP109071.1"/>
</dbReference>
<feature type="region of interest" description="Disordered" evidence="1">
    <location>
        <begin position="40"/>
        <end position="104"/>
    </location>
</feature>
<organism evidence="3 5">
    <name type="scientific">Micromonospora peucetia</name>
    <dbReference type="NCBI Taxonomy" id="47871"/>
    <lineage>
        <taxon>Bacteria</taxon>
        <taxon>Bacillati</taxon>
        <taxon>Actinomycetota</taxon>
        <taxon>Actinomycetes</taxon>
        <taxon>Micromonosporales</taxon>
        <taxon>Micromonosporaceae</taxon>
        <taxon>Micromonospora</taxon>
    </lineage>
</organism>
<dbReference type="EMBL" id="FMIC01000002">
    <property type="protein sequence ID" value="SCL51458.1"/>
    <property type="molecule type" value="Genomic_DNA"/>
</dbReference>
<dbReference type="InterPro" id="IPR011112">
    <property type="entry name" value="Rho-like_N"/>
</dbReference>
<dbReference type="OrthoDB" id="3405928at2"/>
<evidence type="ECO:0000313" key="3">
    <source>
        <dbReference type="EMBL" id="SCL51458.1"/>
    </source>
</evidence>
<dbReference type="GO" id="GO:0006353">
    <property type="term" value="P:DNA-templated transcription termination"/>
    <property type="evidence" value="ECO:0007669"/>
    <property type="project" value="InterPro"/>
</dbReference>
<feature type="domain" description="Rho termination factor-like N-terminal" evidence="2">
    <location>
        <begin position="123"/>
        <end position="152"/>
    </location>
</feature>
<name>A0A1C6UBX0_9ACTN</name>
<dbReference type="Pfam" id="PF07498">
    <property type="entry name" value="Rho_N"/>
    <property type="match status" value="1"/>
</dbReference>